<dbReference type="RefSeq" id="WP_302419059.1">
    <property type="nucleotide sequence ID" value="NZ_BAABYW010000001.1"/>
</dbReference>
<gene>
    <name evidence="1" type="ORF">K040078D81_22810</name>
</gene>
<keyword evidence="2" id="KW-1185">Reference proteome</keyword>
<comment type="caution">
    <text evidence="1">The sequence shown here is derived from an EMBL/GenBank/DDBJ whole genome shotgun (WGS) entry which is preliminary data.</text>
</comment>
<name>A0ABQ0B9P0_9FIRM</name>
<sequence length="177" mass="20670">MDLKKNIFDNIKECEIKIGYREEDMNLYYPKESLQELLLTAEENLSQAIAAFCESAGQELGGLTIKETEEKGRYCVHVPSEGVRYVHENVNDSPFLKAFLEEIFNPGNTVDDIVNIFKRFSQDVAVEKIHEHEWGIFFRNPEIDPYVYYLEQDEFGLQYHRFTKKAYDALKDSHGTE</sequence>
<evidence type="ECO:0000313" key="2">
    <source>
        <dbReference type="Proteomes" id="UP001600943"/>
    </source>
</evidence>
<protein>
    <submittedName>
        <fullName evidence="1">Uncharacterized protein</fullName>
    </submittedName>
</protein>
<dbReference type="Pfam" id="PF12993">
    <property type="entry name" value="DUF3877"/>
    <property type="match status" value="1"/>
</dbReference>
<evidence type="ECO:0000313" key="1">
    <source>
        <dbReference type="EMBL" id="GAA6408164.1"/>
    </source>
</evidence>
<accession>A0ABQ0B9P0</accession>
<dbReference type="Proteomes" id="UP001600943">
    <property type="component" value="Unassembled WGS sequence"/>
</dbReference>
<proteinExistence type="predicted"/>
<dbReference type="InterPro" id="IPR024539">
    <property type="entry name" value="DUF3877"/>
</dbReference>
<organism evidence="1 2">
    <name type="scientific">Blautia hominis</name>
    <dbReference type="NCBI Taxonomy" id="2025493"/>
    <lineage>
        <taxon>Bacteria</taxon>
        <taxon>Bacillati</taxon>
        <taxon>Bacillota</taxon>
        <taxon>Clostridia</taxon>
        <taxon>Lachnospirales</taxon>
        <taxon>Lachnospiraceae</taxon>
        <taxon>Blautia</taxon>
    </lineage>
</organism>
<dbReference type="EMBL" id="BAABYW010000001">
    <property type="protein sequence ID" value="GAA6408164.1"/>
    <property type="molecule type" value="Genomic_DNA"/>
</dbReference>
<reference evidence="1 2" key="1">
    <citation type="submission" date="2024-04" db="EMBL/GenBank/DDBJ databases">
        <title>Defined microbial consortia suppress multidrug-resistant proinflammatory Enterobacteriaceae via ecological control.</title>
        <authorList>
            <person name="Furuichi M."/>
            <person name="Kawaguchi T."/>
            <person name="Pust M."/>
            <person name="Yasuma K."/>
            <person name="Plichta D."/>
            <person name="Hasegawa N."/>
            <person name="Ohya T."/>
            <person name="Bhattarai S."/>
            <person name="Sasajima S."/>
            <person name="Aoto Y."/>
            <person name="Tuganbaev T."/>
            <person name="Yaginuma M."/>
            <person name="Ueda M."/>
            <person name="Okahashi N."/>
            <person name="Amafuji K."/>
            <person name="Kiridooshi Y."/>
            <person name="Sugita K."/>
            <person name="Strazar M."/>
            <person name="Skelly A."/>
            <person name="Suda W."/>
            <person name="Hattori M."/>
            <person name="Nakamoto N."/>
            <person name="Caballero S."/>
            <person name="Norman J."/>
            <person name="Olle B."/>
            <person name="Tanoue T."/>
            <person name="Arita M."/>
            <person name="Bucci V."/>
            <person name="Atarashi K."/>
            <person name="Xavier R."/>
            <person name="Honda K."/>
        </authorList>
    </citation>
    <scope>NUCLEOTIDE SEQUENCE [LARGE SCALE GENOMIC DNA]</scope>
    <source>
        <strain evidence="2">k04-0078-D8-1</strain>
    </source>
</reference>